<reference evidence="1" key="1">
    <citation type="submission" date="2018-05" db="EMBL/GenBank/DDBJ databases">
        <authorList>
            <person name="Lanie J.A."/>
            <person name="Ng W.-L."/>
            <person name="Kazmierczak K.M."/>
            <person name="Andrzejewski T.M."/>
            <person name="Davidsen T.M."/>
            <person name="Wayne K.J."/>
            <person name="Tettelin H."/>
            <person name="Glass J.I."/>
            <person name="Rusch D."/>
            <person name="Podicherti R."/>
            <person name="Tsui H.-C.T."/>
            <person name="Winkler M.E."/>
        </authorList>
    </citation>
    <scope>NUCLEOTIDE SEQUENCE</scope>
</reference>
<name>A0A381VK55_9ZZZZ</name>
<dbReference type="SUPFAM" id="SSF53756">
    <property type="entry name" value="UDP-Glycosyltransferase/glycogen phosphorylase"/>
    <property type="match status" value="1"/>
</dbReference>
<protein>
    <submittedName>
        <fullName evidence="1">Uncharacterized protein</fullName>
    </submittedName>
</protein>
<gene>
    <name evidence="1" type="ORF">METZ01_LOCUS93265</name>
</gene>
<dbReference type="AlphaFoldDB" id="A0A381VK55"/>
<evidence type="ECO:0000313" key="1">
    <source>
        <dbReference type="EMBL" id="SVA40411.1"/>
    </source>
</evidence>
<accession>A0A381VK55</accession>
<dbReference type="EMBL" id="UINC01008995">
    <property type="protein sequence ID" value="SVA40411.1"/>
    <property type="molecule type" value="Genomic_DNA"/>
</dbReference>
<organism evidence="1">
    <name type="scientific">marine metagenome</name>
    <dbReference type="NCBI Taxonomy" id="408172"/>
    <lineage>
        <taxon>unclassified sequences</taxon>
        <taxon>metagenomes</taxon>
        <taxon>ecological metagenomes</taxon>
    </lineage>
</organism>
<dbReference type="Gene3D" id="3.40.50.2000">
    <property type="entry name" value="Glycogen Phosphorylase B"/>
    <property type="match status" value="1"/>
</dbReference>
<sequence length="301" mass="34817">MLNSIPALENYQKENPDDDFVIVCEGGTDVLKGHPTLHFRTYDAWHKNIFQEILKDRNIISPEPYRIWEYYTQKCSLAQAYDIALNNKGIRELSKPSIKLSKDEILYARKMLTEIKNKTKKDKVIIVQPFGRGIKKEDKDIVDITGRSIEIKNLYNIVRKLAKNYSILVMTEVALEFNKHMSTPIAMPPNVHIRIWMALIKQCDHFLGCDSVGQHIAYAFDKTTTAIIGSTYPINTSYPDEETFDIIDLGKDDRVYSPIRITVDEFSDRINEGIMDMDDQQEQRIIQSVNRMIKHGKNNQS</sequence>
<proteinExistence type="predicted"/>